<dbReference type="STRING" id="40754.THII_2155"/>
<evidence type="ECO:0000313" key="4">
    <source>
        <dbReference type="Proteomes" id="UP000031623"/>
    </source>
</evidence>
<keyword evidence="1" id="KW-1133">Transmembrane helix</keyword>
<feature type="transmembrane region" description="Helical" evidence="1">
    <location>
        <begin position="301"/>
        <end position="325"/>
    </location>
</feature>
<keyword evidence="4" id="KW-1185">Reference proteome</keyword>
<dbReference type="KEGG" id="tig:THII_2155"/>
<sequence length="333" mass="38272">MPTDPLDRPALPVYLYRLARVKHLTPSALDQALYLIGLIPNRTAWQRFIDSLLLLLGTTLILSGILFFFAYNWAEMSRLTRFGLIQLSILIIAAFASRYGLERLTGQLALLATAILVGVLLAVFGQIYQTGADAFELFLTWAILIIPWVLMGKFAPLWLLLLALFNLSLILYWNQVINYEYFFYSTKLYLLLFALNGTALSAWEYAYRQGIAWLQGHWLGKILFLITLMTLIIPTLYAILEQEWKPWLPGVTMLYVIVTLFSLWYYRHQRYDLLLLTVCLLGILITMTTLMGRLLPLEMEITWLILAVVVIGQATLATKWLIIIAQNAQKERK</sequence>
<feature type="domain" description="DUF2157" evidence="2">
    <location>
        <begin position="24"/>
        <end position="158"/>
    </location>
</feature>
<keyword evidence="1" id="KW-0472">Membrane</keyword>
<reference evidence="3 4" key="1">
    <citation type="journal article" date="2014" name="ISME J.">
        <title>Ecophysiology of Thioploca ingrica as revealed by the complete genome sequence supplemented with proteomic evidence.</title>
        <authorList>
            <person name="Kojima H."/>
            <person name="Ogura Y."/>
            <person name="Yamamoto N."/>
            <person name="Togashi T."/>
            <person name="Mori H."/>
            <person name="Watanabe T."/>
            <person name="Nemoto F."/>
            <person name="Kurokawa K."/>
            <person name="Hayashi T."/>
            <person name="Fukui M."/>
        </authorList>
    </citation>
    <scope>NUCLEOTIDE SEQUENCE [LARGE SCALE GENOMIC DNA]</scope>
</reference>
<organism evidence="3 4">
    <name type="scientific">Thioploca ingrica</name>
    <dbReference type="NCBI Taxonomy" id="40754"/>
    <lineage>
        <taxon>Bacteria</taxon>
        <taxon>Pseudomonadati</taxon>
        <taxon>Pseudomonadota</taxon>
        <taxon>Gammaproteobacteria</taxon>
        <taxon>Thiotrichales</taxon>
        <taxon>Thiotrichaceae</taxon>
        <taxon>Thioploca</taxon>
    </lineage>
</organism>
<feature type="transmembrane region" description="Helical" evidence="1">
    <location>
        <begin position="52"/>
        <end position="71"/>
    </location>
</feature>
<feature type="transmembrane region" description="Helical" evidence="1">
    <location>
        <begin position="134"/>
        <end position="150"/>
    </location>
</feature>
<gene>
    <name evidence="3" type="ORF">THII_2155</name>
</gene>
<name>A0A090AL33_9GAMM</name>
<evidence type="ECO:0000313" key="3">
    <source>
        <dbReference type="EMBL" id="BAP56452.1"/>
    </source>
</evidence>
<dbReference type="HOGENOM" id="CLU_050363_1_0_6"/>
<accession>A0A090AL33</accession>
<protein>
    <recommendedName>
        <fullName evidence="2">DUF2157 domain-containing protein</fullName>
    </recommendedName>
</protein>
<feature type="transmembrane region" description="Helical" evidence="1">
    <location>
        <begin position="157"/>
        <end position="176"/>
    </location>
</feature>
<evidence type="ECO:0000259" key="2">
    <source>
        <dbReference type="Pfam" id="PF09925"/>
    </source>
</evidence>
<feature type="transmembrane region" description="Helical" evidence="1">
    <location>
        <begin position="246"/>
        <end position="266"/>
    </location>
</feature>
<proteinExistence type="predicted"/>
<dbReference type="OrthoDB" id="327621at2"/>
<keyword evidence="1" id="KW-0812">Transmembrane</keyword>
<feature type="transmembrane region" description="Helical" evidence="1">
    <location>
        <begin position="83"/>
        <end position="101"/>
    </location>
</feature>
<feature type="transmembrane region" description="Helical" evidence="1">
    <location>
        <begin position="108"/>
        <end position="128"/>
    </location>
</feature>
<dbReference type="Pfam" id="PF09925">
    <property type="entry name" value="DUF2157"/>
    <property type="match status" value="1"/>
</dbReference>
<dbReference type="Proteomes" id="UP000031623">
    <property type="component" value="Chromosome"/>
</dbReference>
<evidence type="ECO:0000256" key="1">
    <source>
        <dbReference type="SAM" id="Phobius"/>
    </source>
</evidence>
<feature type="transmembrane region" description="Helical" evidence="1">
    <location>
        <begin position="188"/>
        <end position="206"/>
    </location>
</feature>
<feature type="transmembrane region" description="Helical" evidence="1">
    <location>
        <begin position="218"/>
        <end position="240"/>
    </location>
</feature>
<dbReference type="EMBL" id="AP014633">
    <property type="protein sequence ID" value="BAP56452.1"/>
    <property type="molecule type" value="Genomic_DNA"/>
</dbReference>
<dbReference type="InterPro" id="IPR018677">
    <property type="entry name" value="DUF2157"/>
</dbReference>
<dbReference type="AlphaFoldDB" id="A0A090AL33"/>
<feature type="transmembrane region" description="Helical" evidence="1">
    <location>
        <begin position="273"/>
        <end position="295"/>
    </location>
</feature>